<dbReference type="HOGENOM" id="CLU_000384_22_0_1"/>
<name>A0A0C9VRS4_9AGAM</name>
<dbReference type="Pfam" id="PF17921">
    <property type="entry name" value="Integrase_H2C2"/>
    <property type="match status" value="1"/>
</dbReference>
<dbReference type="InterPro" id="IPR036397">
    <property type="entry name" value="RNaseH_sf"/>
</dbReference>
<organism evidence="2 3">
    <name type="scientific">Hydnomerulius pinastri MD-312</name>
    <dbReference type="NCBI Taxonomy" id="994086"/>
    <lineage>
        <taxon>Eukaryota</taxon>
        <taxon>Fungi</taxon>
        <taxon>Dikarya</taxon>
        <taxon>Basidiomycota</taxon>
        <taxon>Agaricomycotina</taxon>
        <taxon>Agaricomycetes</taxon>
        <taxon>Agaricomycetidae</taxon>
        <taxon>Boletales</taxon>
        <taxon>Boletales incertae sedis</taxon>
        <taxon>Leucogyrophana</taxon>
    </lineage>
</organism>
<dbReference type="Proteomes" id="UP000053820">
    <property type="component" value="Unassembled WGS sequence"/>
</dbReference>
<feature type="domain" description="Integrase zinc-binding" evidence="1">
    <location>
        <begin position="13"/>
        <end position="43"/>
    </location>
</feature>
<protein>
    <recommendedName>
        <fullName evidence="1">Integrase zinc-binding domain-containing protein</fullName>
    </recommendedName>
</protein>
<keyword evidence="3" id="KW-1185">Reference proteome</keyword>
<accession>A0A0C9VRS4</accession>
<dbReference type="Gene3D" id="1.10.340.70">
    <property type="match status" value="1"/>
</dbReference>
<sequence>MNSDTRYLLDPKFQRTIADRFWWPSLDRDLTWYIKTCHQCQIRSVEMVVIPPTVVTLAPLFRKAYTDSMHMPTSHGYSYIIDTDNGTPFVAALDWLRVAAKYHLRHIQISAYNSKANGIVERSQHTIRGCNGDITQWPALAHHVVWANRVTSRKSTGHTPFYMAHGVEPLLLFDITEATFLLPEVTTKLNTDNLVAIRVRQLAKRDEDVAIIHDRVLRTRLTSITDFEKRFANSIHDHDFKPGAFVLVLDKKAEAAPNAKCKPRYFGPMVVVSRSRTGSYRLAEVDGTISKLKFADFRLIPYHAHSPKPLDVTEFVNPEDLVGAVAEEE</sequence>
<dbReference type="Gene3D" id="3.30.420.10">
    <property type="entry name" value="Ribonuclease H-like superfamily/Ribonuclease H"/>
    <property type="match status" value="1"/>
</dbReference>
<dbReference type="AlphaFoldDB" id="A0A0C9VRS4"/>
<proteinExistence type="predicted"/>
<dbReference type="SUPFAM" id="SSF53098">
    <property type="entry name" value="Ribonuclease H-like"/>
    <property type="match status" value="1"/>
</dbReference>
<dbReference type="InterPro" id="IPR050951">
    <property type="entry name" value="Retrovirus_Pol_polyprotein"/>
</dbReference>
<gene>
    <name evidence="2" type="ORF">HYDPIDRAFT_177375</name>
</gene>
<evidence type="ECO:0000313" key="2">
    <source>
        <dbReference type="EMBL" id="KIJ60530.1"/>
    </source>
</evidence>
<dbReference type="PANTHER" id="PTHR37984">
    <property type="entry name" value="PROTEIN CBG26694"/>
    <property type="match status" value="1"/>
</dbReference>
<evidence type="ECO:0000259" key="1">
    <source>
        <dbReference type="Pfam" id="PF17921"/>
    </source>
</evidence>
<dbReference type="GO" id="GO:0003676">
    <property type="term" value="F:nucleic acid binding"/>
    <property type="evidence" value="ECO:0007669"/>
    <property type="project" value="InterPro"/>
</dbReference>
<dbReference type="PANTHER" id="PTHR37984:SF5">
    <property type="entry name" value="PROTEIN NYNRIN-LIKE"/>
    <property type="match status" value="1"/>
</dbReference>
<evidence type="ECO:0000313" key="3">
    <source>
        <dbReference type="Proteomes" id="UP000053820"/>
    </source>
</evidence>
<dbReference type="InterPro" id="IPR012337">
    <property type="entry name" value="RNaseH-like_sf"/>
</dbReference>
<dbReference type="EMBL" id="KN839871">
    <property type="protein sequence ID" value="KIJ60530.1"/>
    <property type="molecule type" value="Genomic_DNA"/>
</dbReference>
<dbReference type="InterPro" id="IPR041588">
    <property type="entry name" value="Integrase_H2C2"/>
</dbReference>
<dbReference type="OrthoDB" id="444848at2759"/>
<reference evidence="2 3" key="1">
    <citation type="submission" date="2014-04" db="EMBL/GenBank/DDBJ databases">
        <title>Evolutionary Origins and Diversification of the Mycorrhizal Mutualists.</title>
        <authorList>
            <consortium name="DOE Joint Genome Institute"/>
            <consortium name="Mycorrhizal Genomics Consortium"/>
            <person name="Kohler A."/>
            <person name="Kuo A."/>
            <person name="Nagy L.G."/>
            <person name="Floudas D."/>
            <person name="Copeland A."/>
            <person name="Barry K.W."/>
            <person name="Cichocki N."/>
            <person name="Veneault-Fourrey C."/>
            <person name="LaButti K."/>
            <person name="Lindquist E.A."/>
            <person name="Lipzen A."/>
            <person name="Lundell T."/>
            <person name="Morin E."/>
            <person name="Murat C."/>
            <person name="Riley R."/>
            <person name="Ohm R."/>
            <person name="Sun H."/>
            <person name="Tunlid A."/>
            <person name="Henrissat B."/>
            <person name="Grigoriev I.V."/>
            <person name="Hibbett D.S."/>
            <person name="Martin F."/>
        </authorList>
    </citation>
    <scope>NUCLEOTIDE SEQUENCE [LARGE SCALE GENOMIC DNA]</scope>
    <source>
        <strain evidence="2 3">MD-312</strain>
    </source>
</reference>